<feature type="compositionally biased region" description="Polar residues" evidence="1">
    <location>
        <begin position="272"/>
        <end position="283"/>
    </location>
</feature>
<feature type="compositionally biased region" description="Basic and acidic residues" evidence="1">
    <location>
        <begin position="133"/>
        <end position="142"/>
    </location>
</feature>
<dbReference type="OrthoDB" id="10261563at2759"/>
<name>A0A4S4LY63_9AGAM</name>
<comment type="caution">
    <text evidence="3">The sequence shown here is derived from an EMBL/GenBank/DDBJ whole genome shotgun (WGS) entry which is preliminary data.</text>
</comment>
<feature type="compositionally biased region" description="Basic and acidic residues" evidence="1">
    <location>
        <begin position="167"/>
        <end position="184"/>
    </location>
</feature>
<dbReference type="Pfam" id="PF10180">
    <property type="entry name" value="WKF"/>
    <property type="match status" value="1"/>
</dbReference>
<evidence type="ECO:0000259" key="2">
    <source>
        <dbReference type="Pfam" id="PF10180"/>
    </source>
</evidence>
<sequence length="483" mass="53599">MVVMINRMNRLVHMRDALGEAVERTSLNFVHDGYLSSVHVTYDLGFIARIELSFLSLGDIATTANIAHDCFTMVSETLEGTSKKSSKKLKRDKSFNNDFAADHSTKILDDAMEAGEGSKEMVEVKEKRRKKRDKDVKKREVVVSEAVTAMDSEETQMKKTKEHKKRDKEDDKLTVADTNLKGDEGDAIPVDEGATKGGEKKQKQVMVRDGGTVEPSAKVKDAKKKSKRGQADIAEPAVDNALEQEPNGGKKKQKKDKRRADNEEFVMDGGESSATATDEQSAQKWIKGNEKNDKKRGGNMDEEPGGGDASKTTKKFKKRKALFQDIEGINTEKKAAKKRRKSGLTGLPDPEEDESLSEQAQKALTYAFIQFAHPSKWKFNKARQNWLLRNMWSEEMVPDVYMTLITRYLTNVQGGVRENLIKTCQNHLASTDSTSVTLEDGSAEAQTSANGSKAEIDTPKTISKSGVQDRAQAMLIALGVLVM</sequence>
<accession>A0A4S4LY63</accession>
<proteinExistence type="predicted"/>
<dbReference type="PANTHER" id="PTHR22306:SF2">
    <property type="entry name" value="CHROMOSOME 7 OPEN READING FRAME 50"/>
    <property type="match status" value="1"/>
</dbReference>
<keyword evidence="4" id="KW-1185">Reference proteome</keyword>
<feature type="compositionally biased region" description="Basic and acidic residues" evidence="1">
    <location>
        <begin position="193"/>
        <end position="202"/>
    </location>
</feature>
<dbReference type="Proteomes" id="UP000310158">
    <property type="component" value="Unassembled WGS sequence"/>
</dbReference>
<feature type="domain" description="WKF" evidence="2">
    <location>
        <begin position="374"/>
        <end position="426"/>
    </location>
</feature>
<reference evidence="3 4" key="1">
    <citation type="submission" date="2019-02" db="EMBL/GenBank/DDBJ databases">
        <title>Genome sequencing of the rare red list fungi Bondarzewia mesenterica.</title>
        <authorList>
            <person name="Buettner E."/>
            <person name="Kellner H."/>
        </authorList>
    </citation>
    <scope>NUCLEOTIDE SEQUENCE [LARGE SCALE GENOMIC DNA]</scope>
    <source>
        <strain evidence="3 4">DSM 108281</strain>
    </source>
</reference>
<dbReference type="PANTHER" id="PTHR22306">
    <property type="entry name" value="CHROMOSOME 7 OPEN READING FRAME 50"/>
    <property type="match status" value="1"/>
</dbReference>
<dbReference type="InterPro" id="IPR019327">
    <property type="entry name" value="WKF"/>
</dbReference>
<evidence type="ECO:0000313" key="4">
    <source>
        <dbReference type="Proteomes" id="UP000310158"/>
    </source>
</evidence>
<feature type="region of interest" description="Disordered" evidence="1">
    <location>
        <begin position="333"/>
        <end position="358"/>
    </location>
</feature>
<feature type="region of interest" description="Disordered" evidence="1">
    <location>
        <begin position="443"/>
        <end position="463"/>
    </location>
</feature>
<feature type="compositionally biased region" description="Basic and acidic residues" evidence="1">
    <location>
        <begin position="287"/>
        <end position="299"/>
    </location>
</feature>
<dbReference type="EMBL" id="SGPL01000104">
    <property type="protein sequence ID" value="THH17616.1"/>
    <property type="molecule type" value="Genomic_DNA"/>
</dbReference>
<organism evidence="3 4">
    <name type="scientific">Bondarzewia mesenterica</name>
    <dbReference type="NCBI Taxonomy" id="1095465"/>
    <lineage>
        <taxon>Eukaryota</taxon>
        <taxon>Fungi</taxon>
        <taxon>Dikarya</taxon>
        <taxon>Basidiomycota</taxon>
        <taxon>Agaricomycotina</taxon>
        <taxon>Agaricomycetes</taxon>
        <taxon>Russulales</taxon>
        <taxon>Bondarzewiaceae</taxon>
        <taxon>Bondarzewia</taxon>
    </lineage>
</organism>
<feature type="compositionally biased region" description="Basic and acidic residues" evidence="1">
    <location>
        <begin position="116"/>
        <end position="126"/>
    </location>
</feature>
<feature type="region of interest" description="Disordered" evidence="1">
    <location>
        <begin position="113"/>
        <end position="317"/>
    </location>
</feature>
<protein>
    <recommendedName>
        <fullName evidence="2">WKF domain-containing protein</fullName>
    </recommendedName>
</protein>
<evidence type="ECO:0000313" key="3">
    <source>
        <dbReference type="EMBL" id="THH17616.1"/>
    </source>
</evidence>
<evidence type="ECO:0000256" key="1">
    <source>
        <dbReference type="SAM" id="MobiDB-lite"/>
    </source>
</evidence>
<dbReference type="AlphaFoldDB" id="A0A4S4LY63"/>
<gene>
    <name evidence="3" type="ORF">EW146_g3232</name>
</gene>